<dbReference type="GO" id="GO:0016987">
    <property type="term" value="F:sigma factor activity"/>
    <property type="evidence" value="ECO:0007669"/>
    <property type="project" value="UniProtKB-KW"/>
</dbReference>
<dbReference type="NCBIfam" id="TIGR02937">
    <property type="entry name" value="sigma70-ECF"/>
    <property type="match status" value="1"/>
</dbReference>
<keyword evidence="2" id="KW-0805">Transcription regulation</keyword>
<evidence type="ECO:0000256" key="3">
    <source>
        <dbReference type="ARBA" id="ARBA00023082"/>
    </source>
</evidence>
<dbReference type="PANTHER" id="PTHR43133:SF46">
    <property type="entry name" value="RNA POLYMERASE SIGMA-70 FACTOR ECF SUBFAMILY"/>
    <property type="match status" value="1"/>
</dbReference>
<accession>A0A286G0B2</accession>
<evidence type="ECO:0000256" key="4">
    <source>
        <dbReference type="ARBA" id="ARBA00023163"/>
    </source>
</evidence>
<keyword evidence="8" id="KW-1185">Reference proteome</keyword>
<dbReference type="SUPFAM" id="SSF88659">
    <property type="entry name" value="Sigma3 and sigma4 domains of RNA polymerase sigma factors"/>
    <property type="match status" value="1"/>
</dbReference>
<evidence type="ECO:0000313" key="7">
    <source>
        <dbReference type="EMBL" id="SOD88619.1"/>
    </source>
</evidence>
<dbReference type="Pfam" id="PF04542">
    <property type="entry name" value="Sigma70_r2"/>
    <property type="match status" value="1"/>
</dbReference>
<evidence type="ECO:0000256" key="1">
    <source>
        <dbReference type="ARBA" id="ARBA00010641"/>
    </source>
</evidence>
<proteinExistence type="inferred from homology"/>
<dbReference type="InterPro" id="IPR013249">
    <property type="entry name" value="RNA_pol_sigma70_r4_t2"/>
</dbReference>
<protein>
    <submittedName>
        <fullName evidence="7">RNA polymerase sigma-70 factor, ECF subfamily</fullName>
    </submittedName>
</protein>
<dbReference type="Gene3D" id="1.10.1740.10">
    <property type="match status" value="1"/>
</dbReference>
<name>A0A286G0B2_9BACT</name>
<dbReference type="AlphaFoldDB" id="A0A286G0B2"/>
<dbReference type="PANTHER" id="PTHR43133">
    <property type="entry name" value="RNA POLYMERASE ECF-TYPE SIGMA FACTO"/>
    <property type="match status" value="1"/>
</dbReference>
<gene>
    <name evidence="7" type="ORF">SAMN06269250_2758</name>
</gene>
<dbReference type="InterPro" id="IPR013325">
    <property type="entry name" value="RNA_pol_sigma_r2"/>
</dbReference>
<evidence type="ECO:0000259" key="5">
    <source>
        <dbReference type="Pfam" id="PF04542"/>
    </source>
</evidence>
<dbReference type="InterPro" id="IPR013324">
    <property type="entry name" value="RNA_pol_sigma_r3/r4-like"/>
</dbReference>
<dbReference type="Proteomes" id="UP000219452">
    <property type="component" value="Unassembled WGS sequence"/>
</dbReference>
<feature type="domain" description="RNA polymerase sigma factor 70 region 4 type 2" evidence="6">
    <location>
        <begin position="122"/>
        <end position="173"/>
    </location>
</feature>
<dbReference type="RefSeq" id="WP_097126380.1">
    <property type="nucleotide sequence ID" value="NZ_OCNH01000002.1"/>
</dbReference>
<organism evidence="7 8">
    <name type="scientific">Spirosoma fluviale</name>
    <dbReference type="NCBI Taxonomy" id="1597977"/>
    <lineage>
        <taxon>Bacteria</taxon>
        <taxon>Pseudomonadati</taxon>
        <taxon>Bacteroidota</taxon>
        <taxon>Cytophagia</taxon>
        <taxon>Cytophagales</taxon>
        <taxon>Cytophagaceae</taxon>
        <taxon>Spirosoma</taxon>
    </lineage>
</organism>
<evidence type="ECO:0000313" key="8">
    <source>
        <dbReference type="Proteomes" id="UP000219452"/>
    </source>
</evidence>
<evidence type="ECO:0000259" key="6">
    <source>
        <dbReference type="Pfam" id="PF08281"/>
    </source>
</evidence>
<dbReference type="InterPro" id="IPR036388">
    <property type="entry name" value="WH-like_DNA-bd_sf"/>
</dbReference>
<dbReference type="Pfam" id="PF08281">
    <property type="entry name" value="Sigma70_r4_2"/>
    <property type="match status" value="1"/>
</dbReference>
<dbReference type="InterPro" id="IPR039425">
    <property type="entry name" value="RNA_pol_sigma-70-like"/>
</dbReference>
<dbReference type="EMBL" id="OCNH01000002">
    <property type="protein sequence ID" value="SOD88619.1"/>
    <property type="molecule type" value="Genomic_DNA"/>
</dbReference>
<dbReference type="GO" id="GO:0006352">
    <property type="term" value="P:DNA-templated transcription initiation"/>
    <property type="evidence" value="ECO:0007669"/>
    <property type="project" value="InterPro"/>
</dbReference>
<dbReference type="GO" id="GO:0003677">
    <property type="term" value="F:DNA binding"/>
    <property type="evidence" value="ECO:0007669"/>
    <property type="project" value="InterPro"/>
</dbReference>
<dbReference type="OrthoDB" id="679904at2"/>
<dbReference type="SUPFAM" id="SSF88946">
    <property type="entry name" value="Sigma2 domain of RNA polymerase sigma factors"/>
    <property type="match status" value="1"/>
</dbReference>
<dbReference type="Gene3D" id="1.10.10.10">
    <property type="entry name" value="Winged helix-like DNA-binding domain superfamily/Winged helix DNA-binding domain"/>
    <property type="match status" value="1"/>
</dbReference>
<dbReference type="InterPro" id="IPR014284">
    <property type="entry name" value="RNA_pol_sigma-70_dom"/>
</dbReference>
<comment type="similarity">
    <text evidence="1">Belongs to the sigma-70 factor family. ECF subfamily.</text>
</comment>
<keyword evidence="4" id="KW-0804">Transcription</keyword>
<keyword evidence="3" id="KW-0731">Sigma factor</keyword>
<sequence>MSEQELTDTELVALLREDSEEAFRALYERHWYDLFVLAKRKLRDEAMASDMAQELFLRLWQKRKTLLINNVGAYLTTSLKHLIVDHIRTQLQGEKYASHFVYTPPTDTLNTLHSVQFSQLTESLNQALEQLPDKTREVFVLNRFEQLTIREISTRLGLSEKAIEYHLSRSVAFLRANLHDYATAVVLTTLFTA</sequence>
<dbReference type="InterPro" id="IPR007627">
    <property type="entry name" value="RNA_pol_sigma70_r2"/>
</dbReference>
<reference evidence="8" key="1">
    <citation type="submission" date="2017-09" db="EMBL/GenBank/DDBJ databases">
        <authorList>
            <person name="Varghese N."/>
            <person name="Submissions S."/>
        </authorList>
    </citation>
    <scope>NUCLEOTIDE SEQUENCE [LARGE SCALE GENOMIC DNA]</scope>
    <source>
        <strain evidence="8">DSM 29961</strain>
    </source>
</reference>
<feature type="domain" description="RNA polymerase sigma-70 region 2" evidence="5">
    <location>
        <begin position="26"/>
        <end position="90"/>
    </location>
</feature>
<evidence type="ECO:0000256" key="2">
    <source>
        <dbReference type="ARBA" id="ARBA00023015"/>
    </source>
</evidence>